<accession>A0A1I7XF06</accession>
<evidence type="ECO:0000313" key="2">
    <source>
        <dbReference type="Proteomes" id="UP000095283"/>
    </source>
</evidence>
<keyword evidence="1" id="KW-0472">Membrane</keyword>
<dbReference type="WBParaSite" id="Hba_15914">
    <property type="protein sequence ID" value="Hba_15914"/>
    <property type="gene ID" value="Hba_15914"/>
</dbReference>
<evidence type="ECO:0000256" key="1">
    <source>
        <dbReference type="SAM" id="Phobius"/>
    </source>
</evidence>
<proteinExistence type="predicted"/>
<feature type="transmembrane region" description="Helical" evidence="1">
    <location>
        <begin position="35"/>
        <end position="60"/>
    </location>
</feature>
<keyword evidence="1" id="KW-0812">Transmembrane</keyword>
<organism evidence="2 3">
    <name type="scientific">Heterorhabditis bacteriophora</name>
    <name type="common">Entomopathogenic nematode worm</name>
    <dbReference type="NCBI Taxonomy" id="37862"/>
    <lineage>
        <taxon>Eukaryota</taxon>
        <taxon>Metazoa</taxon>
        <taxon>Ecdysozoa</taxon>
        <taxon>Nematoda</taxon>
        <taxon>Chromadorea</taxon>
        <taxon>Rhabditida</taxon>
        <taxon>Rhabditina</taxon>
        <taxon>Rhabditomorpha</taxon>
        <taxon>Strongyloidea</taxon>
        <taxon>Heterorhabditidae</taxon>
        <taxon>Heterorhabditis</taxon>
    </lineage>
</organism>
<sequence length="75" mass="8339">MCSYIYIYIYMYKYISGITKKSEEGHAPQTHEKKLGWVVAAIFIVADMVGGGVVAMPVAFKQSEMAKRTMGPGMQ</sequence>
<dbReference type="Proteomes" id="UP000095283">
    <property type="component" value="Unplaced"/>
</dbReference>
<keyword evidence="1" id="KW-1133">Transmembrane helix</keyword>
<protein>
    <submittedName>
        <fullName evidence="3">Aa_trans domain-containing protein</fullName>
    </submittedName>
</protein>
<keyword evidence="2" id="KW-1185">Reference proteome</keyword>
<reference evidence="3" key="1">
    <citation type="submission" date="2016-11" db="UniProtKB">
        <authorList>
            <consortium name="WormBaseParasite"/>
        </authorList>
    </citation>
    <scope>IDENTIFICATION</scope>
</reference>
<evidence type="ECO:0000313" key="3">
    <source>
        <dbReference type="WBParaSite" id="Hba_15914"/>
    </source>
</evidence>
<name>A0A1I7XF06_HETBA</name>
<dbReference type="AlphaFoldDB" id="A0A1I7XF06"/>